<dbReference type="InterPro" id="IPR015943">
    <property type="entry name" value="WD40/YVTN_repeat-like_dom_sf"/>
</dbReference>
<dbReference type="SUPFAM" id="SSF50969">
    <property type="entry name" value="YVTN repeat-like/Quinoprotein amine dehydrogenase"/>
    <property type="match status" value="1"/>
</dbReference>
<evidence type="ECO:0000313" key="2">
    <source>
        <dbReference type="EMBL" id="PWQ92522.1"/>
    </source>
</evidence>
<reference evidence="2 3" key="1">
    <citation type="submission" date="2018-05" db="EMBL/GenBank/DDBJ databases">
        <title>Leucothrix arctica sp. nov., isolated from Arctic seawater.</title>
        <authorList>
            <person name="Choi A."/>
            <person name="Baek K."/>
        </authorList>
    </citation>
    <scope>NUCLEOTIDE SEQUENCE [LARGE SCALE GENOMIC DNA]</scope>
    <source>
        <strain evidence="2 3">JCM 18388</strain>
    </source>
</reference>
<protein>
    <submittedName>
        <fullName evidence="2">Uncharacterized protein</fullName>
    </submittedName>
</protein>
<dbReference type="InterPro" id="IPR011044">
    <property type="entry name" value="Quino_amine_DH_bsu"/>
</dbReference>
<dbReference type="Gene3D" id="2.130.10.10">
    <property type="entry name" value="YVTN repeat-like/Quinoprotein amine dehydrogenase"/>
    <property type="match status" value="1"/>
</dbReference>
<comment type="caution">
    <text evidence="2">The sequence shown here is derived from an EMBL/GenBank/DDBJ whole genome shotgun (WGS) entry which is preliminary data.</text>
</comment>
<gene>
    <name evidence="2" type="ORF">DKW60_20710</name>
</gene>
<dbReference type="RefSeq" id="WP_109839571.1">
    <property type="nucleotide sequence ID" value="NZ_QGKM01000085.1"/>
</dbReference>
<feature type="coiled-coil region" evidence="1">
    <location>
        <begin position="89"/>
        <end position="125"/>
    </location>
</feature>
<evidence type="ECO:0000256" key="1">
    <source>
        <dbReference type="SAM" id="Coils"/>
    </source>
</evidence>
<dbReference type="EMBL" id="QGKM01000085">
    <property type="protein sequence ID" value="PWQ92522.1"/>
    <property type="molecule type" value="Genomic_DNA"/>
</dbReference>
<keyword evidence="3" id="KW-1185">Reference proteome</keyword>
<proteinExistence type="predicted"/>
<keyword evidence="1" id="KW-0175">Coiled coil</keyword>
<organism evidence="2 3">
    <name type="scientific">Leucothrix pacifica</name>
    <dbReference type="NCBI Taxonomy" id="1247513"/>
    <lineage>
        <taxon>Bacteria</taxon>
        <taxon>Pseudomonadati</taxon>
        <taxon>Pseudomonadota</taxon>
        <taxon>Gammaproteobacteria</taxon>
        <taxon>Thiotrichales</taxon>
        <taxon>Thiotrichaceae</taxon>
        <taxon>Leucothrix</taxon>
    </lineage>
</organism>
<sequence length="344" mass="38621">MEQTGQWVDEESENAEVYQRLLATASRYKENKAGLLPDIELEHAKYWQDKLTANSSADIWAKRYDGAPSKQDNFEQVTDFIQLSDIAHHTAIEQEKAEQARQAKLLKEKAELDIANTKTEQASEEATLANIATEKALETSQKNEKAAKAAETLAQHRAQMAEQATKIARANELESNYNLAKAFEEKSLFSITRGNSLIKNTDDPHHPDAISEYRNALLYALEAQQRPLAQSKVAIKPETLGHLSRLPSNILSSSALTTPHLKLGSIQAIAYSPDGKVIAASDGNDIRLWRPDNLPPLYRFVYEFDPVEVPGAPRFFWELELEDLNFKHTPLPPSLFAQEGYHIT</sequence>
<accession>A0A317C8R0</accession>
<dbReference type="AlphaFoldDB" id="A0A317C8R0"/>
<dbReference type="Proteomes" id="UP000245539">
    <property type="component" value="Unassembled WGS sequence"/>
</dbReference>
<name>A0A317C8R0_9GAMM</name>
<evidence type="ECO:0000313" key="3">
    <source>
        <dbReference type="Proteomes" id="UP000245539"/>
    </source>
</evidence>